<dbReference type="Pfam" id="PF02525">
    <property type="entry name" value="Flavodoxin_2"/>
    <property type="match status" value="1"/>
</dbReference>
<dbReference type="EMBL" id="JAHFVK010000002">
    <property type="protein sequence ID" value="MBT2135046.1"/>
    <property type="molecule type" value="Genomic_DNA"/>
</dbReference>
<dbReference type="Proteomes" id="UP000811255">
    <property type="component" value="Unassembled WGS sequence"/>
</dbReference>
<reference evidence="4 5" key="1">
    <citation type="submission" date="2021-05" db="EMBL/GenBank/DDBJ databases">
        <title>Croceibacterium sp. LX-88 genome sequence.</title>
        <authorList>
            <person name="Luo X."/>
        </authorList>
    </citation>
    <scope>NUCLEOTIDE SEQUENCE [LARGE SCALE GENOMIC DNA]</scope>
    <source>
        <strain evidence="4 5">LX-88</strain>
    </source>
</reference>
<dbReference type="InterPro" id="IPR029039">
    <property type="entry name" value="Flavoprotein-like_sf"/>
</dbReference>
<gene>
    <name evidence="4" type="ORF">KK137_11940</name>
</gene>
<dbReference type="PANTHER" id="PTHR10204">
    <property type="entry name" value="NAD P H OXIDOREDUCTASE-RELATED"/>
    <property type="match status" value="1"/>
</dbReference>
<protein>
    <submittedName>
        <fullName evidence="4">NAD(P)H-dependent oxidoreductase</fullName>
    </submittedName>
</protein>
<dbReference type="SUPFAM" id="SSF52218">
    <property type="entry name" value="Flavoproteins"/>
    <property type="match status" value="1"/>
</dbReference>
<evidence type="ECO:0000256" key="2">
    <source>
        <dbReference type="ARBA" id="ARBA00023002"/>
    </source>
</evidence>
<accession>A0ABS5W6C6</accession>
<organism evidence="4 5">
    <name type="scientific">Croceibacterium selenioxidans</name>
    <dbReference type="NCBI Taxonomy" id="2838833"/>
    <lineage>
        <taxon>Bacteria</taxon>
        <taxon>Pseudomonadati</taxon>
        <taxon>Pseudomonadota</taxon>
        <taxon>Alphaproteobacteria</taxon>
        <taxon>Sphingomonadales</taxon>
        <taxon>Erythrobacteraceae</taxon>
        <taxon>Croceibacterium</taxon>
    </lineage>
</organism>
<evidence type="ECO:0000256" key="1">
    <source>
        <dbReference type="ARBA" id="ARBA00006252"/>
    </source>
</evidence>
<comment type="caution">
    <text evidence="4">The sequence shown here is derived from an EMBL/GenBank/DDBJ whole genome shotgun (WGS) entry which is preliminary data.</text>
</comment>
<evidence type="ECO:0000313" key="4">
    <source>
        <dbReference type="EMBL" id="MBT2135046.1"/>
    </source>
</evidence>
<dbReference type="RefSeq" id="WP_214536635.1">
    <property type="nucleotide sequence ID" value="NZ_JAHFVK010000002.1"/>
</dbReference>
<feature type="domain" description="Flavodoxin-like fold" evidence="3">
    <location>
        <begin position="6"/>
        <end position="189"/>
    </location>
</feature>
<sequence>MSETLKHAIIVCHPAQQSFTLSVADRYADTVRAAGHEVIVRDLYRLGFDPVLQDEERHGSPRPDVEAEWAALGKVDVFVLVYPIWFGAPPAMLKGYIDRVFGAGRQLGNDGSGGAASLLVGKRLVSLTSSGSLKAWLSEKGVFGSLRTVFDRYLVDVFGFAETARYHFDGVGPDMEEKDVRFHLAEVEKAAKEVMGRLSPNWEPYKPVR</sequence>
<proteinExistence type="inferred from homology"/>
<comment type="similarity">
    <text evidence="1">Belongs to the NAD(P)H dehydrogenase (quinone) family.</text>
</comment>
<keyword evidence="2" id="KW-0560">Oxidoreductase</keyword>
<name>A0ABS5W6C6_9SPHN</name>
<evidence type="ECO:0000313" key="5">
    <source>
        <dbReference type="Proteomes" id="UP000811255"/>
    </source>
</evidence>
<dbReference type="Gene3D" id="3.40.50.360">
    <property type="match status" value="1"/>
</dbReference>
<evidence type="ECO:0000259" key="3">
    <source>
        <dbReference type="Pfam" id="PF02525"/>
    </source>
</evidence>
<dbReference type="InterPro" id="IPR051545">
    <property type="entry name" value="NAD(P)H_dehydrogenase_qn"/>
</dbReference>
<keyword evidence="5" id="KW-1185">Reference proteome</keyword>
<dbReference type="InterPro" id="IPR003680">
    <property type="entry name" value="Flavodoxin_fold"/>
</dbReference>
<dbReference type="PANTHER" id="PTHR10204:SF34">
    <property type="entry name" value="NAD(P)H DEHYDROGENASE [QUINONE] 1 ISOFORM 1"/>
    <property type="match status" value="1"/>
</dbReference>